<dbReference type="Proteomes" id="UP000789759">
    <property type="component" value="Unassembled WGS sequence"/>
</dbReference>
<evidence type="ECO:0000313" key="2">
    <source>
        <dbReference type="Proteomes" id="UP000789759"/>
    </source>
</evidence>
<sequence length="663" mass="77513">MQKSNSSLSLLQGLRNNEYWEMPYNKWDVNSYIKFLTDKEPETSRKICIDTLNIELEILKTNLKPKTKRHNKVLSLKRKIKKIDEKENIPIEIGSVLTSTKKRKIEIKEEYTISNIFKHFSEVEVYKDINFYIAPKELINNLCQKIINGHYIFVEGLRQSGKTTLITTTANLLQKIKINEAQADFEIYVLSFGIGLKFKNSKSDFWRSVCKLMQTKNRRRFFFDNSKEVRKEDFLKFFEKQEDYPAISFIIDEFSTLTHKEPQIVEEFIDALAILKNKKKYCVHSFVLVGIKTTKNILTRTNVITHNIFLPHFFNEKEVEILLNDYNNFYDLSIDTKKIAKDIFKRTNGYKGLVGTCFKAIETEVMTDESELSLDNWLEFSSARLIKFVKERSAFKSIIRIVKNFSQNQINIIGNVLRYGSYTYMHKDDQDDTLDPLLAEGLIVSTVKNEVLELECSSPILRSAMLSMISGPEIEFISPPLCTRKVDTRWLIENVVQHIAVQHVFIQQALNIDNNPSEYAFQAEFTSILKYLLSTVYPDLQYRVIVEAKDKDASENRLKRLDIFMRGHNQPSYGFELTKEAGKKKFDEHVDRACCYRDLHKCHMYMINLCTSDKLSDYFGSKFSDVTPVHVLYDINRGIADIIYEDHKKLVPIERSSWKIMLD</sequence>
<comment type="caution">
    <text evidence="1">The sequence shown here is derived from an EMBL/GenBank/DDBJ whole genome shotgun (WGS) entry which is preliminary data.</text>
</comment>
<evidence type="ECO:0000313" key="1">
    <source>
        <dbReference type="EMBL" id="CAG8735507.1"/>
    </source>
</evidence>
<gene>
    <name evidence="1" type="ORF">CPELLU_LOCUS13767</name>
</gene>
<dbReference type="InterPro" id="IPR027417">
    <property type="entry name" value="P-loop_NTPase"/>
</dbReference>
<organism evidence="1 2">
    <name type="scientific">Cetraspora pellucida</name>
    <dbReference type="NCBI Taxonomy" id="1433469"/>
    <lineage>
        <taxon>Eukaryota</taxon>
        <taxon>Fungi</taxon>
        <taxon>Fungi incertae sedis</taxon>
        <taxon>Mucoromycota</taxon>
        <taxon>Glomeromycotina</taxon>
        <taxon>Glomeromycetes</taxon>
        <taxon>Diversisporales</taxon>
        <taxon>Gigasporaceae</taxon>
        <taxon>Cetraspora</taxon>
    </lineage>
</organism>
<dbReference type="AlphaFoldDB" id="A0A9N9NIA9"/>
<protein>
    <submittedName>
        <fullName evidence="1">3658_t:CDS:1</fullName>
    </submittedName>
</protein>
<dbReference type="OrthoDB" id="2436415at2759"/>
<reference evidence="1" key="1">
    <citation type="submission" date="2021-06" db="EMBL/GenBank/DDBJ databases">
        <authorList>
            <person name="Kallberg Y."/>
            <person name="Tangrot J."/>
            <person name="Rosling A."/>
        </authorList>
    </citation>
    <scope>NUCLEOTIDE SEQUENCE</scope>
    <source>
        <strain evidence="1">FL966</strain>
    </source>
</reference>
<name>A0A9N9NIA9_9GLOM</name>
<keyword evidence="2" id="KW-1185">Reference proteome</keyword>
<dbReference type="Gene3D" id="3.40.50.300">
    <property type="entry name" value="P-loop containing nucleotide triphosphate hydrolases"/>
    <property type="match status" value="1"/>
</dbReference>
<dbReference type="EMBL" id="CAJVQA010015151">
    <property type="protein sequence ID" value="CAG8735507.1"/>
    <property type="molecule type" value="Genomic_DNA"/>
</dbReference>
<dbReference type="SUPFAM" id="SSF52540">
    <property type="entry name" value="P-loop containing nucleoside triphosphate hydrolases"/>
    <property type="match status" value="1"/>
</dbReference>
<accession>A0A9N9NIA9</accession>
<proteinExistence type="predicted"/>